<dbReference type="EMBL" id="HG805959">
    <property type="protein sequence ID" value="CDW55504.1"/>
    <property type="molecule type" value="Genomic_DNA"/>
</dbReference>
<organism evidence="2 3">
    <name type="scientific">Trichuris trichiura</name>
    <name type="common">Whipworm</name>
    <name type="synonym">Trichocephalus trichiurus</name>
    <dbReference type="NCBI Taxonomy" id="36087"/>
    <lineage>
        <taxon>Eukaryota</taxon>
        <taxon>Metazoa</taxon>
        <taxon>Ecdysozoa</taxon>
        <taxon>Nematoda</taxon>
        <taxon>Enoplea</taxon>
        <taxon>Dorylaimia</taxon>
        <taxon>Trichinellida</taxon>
        <taxon>Trichuridae</taxon>
        <taxon>Trichuris</taxon>
    </lineage>
</organism>
<name>A0A077Z6Q0_TRITR</name>
<evidence type="ECO:0000313" key="2">
    <source>
        <dbReference type="EMBL" id="CDW55504.1"/>
    </source>
</evidence>
<dbReference type="OrthoDB" id="10521690at2759"/>
<evidence type="ECO:0000256" key="1">
    <source>
        <dbReference type="SAM" id="MobiDB-lite"/>
    </source>
</evidence>
<dbReference type="STRING" id="36087.A0A077Z6Q0"/>
<dbReference type="Proteomes" id="UP000030665">
    <property type="component" value="Unassembled WGS sequence"/>
</dbReference>
<dbReference type="AlphaFoldDB" id="A0A077Z6Q0"/>
<gene>
    <name evidence="2" type="ORF">TTRE_0000377601</name>
</gene>
<feature type="compositionally biased region" description="Basic and acidic residues" evidence="1">
    <location>
        <begin position="42"/>
        <end position="57"/>
    </location>
</feature>
<evidence type="ECO:0000313" key="3">
    <source>
        <dbReference type="Proteomes" id="UP000030665"/>
    </source>
</evidence>
<reference evidence="2" key="1">
    <citation type="submission" date="2014-01" db="EMBL/GenBank/DDBJ databases">
        <authorList>
            <person name="Aslett M."/>
        </authorList>
    </citation>
    <scope>NUCLEOTIDE SEQUENCE</scope>
</reference>
<protein>
    <submittedName>
        <fullName evidence="2">Uncharacterized protein</fullName>
    </submittedName>
</protein>
<feature type="region of interest" description="Disordered" evidence="1">
    <location>
        <begin position="14"/>
        <end position="65"/>
    </location>
</feature>
<keyword evidence="3" id="KW-1185">Reference proteome</keyword>
<sequence length="187" mass="20682">MLQGSYLLNKKLKSLKFSSDSRPPPSGEVSKFSLRRRLSRKKNPDFDVDKKSGKDQGKQGAAGASHYRRGSFLYRIDSDAELPHGATRHSDQQRNELGLDTFCRLRNERRFGNRPDAVPITAMVYRRVQLFSTQNEDSGTAPGGVRIAKPFAHSSLPIQSLQKAGISLASIHQPIGSVQRAGDGAYN</sequence>
<accession>A0A077Z6Q0</accession>
<reference evidence="2" key="2">
    <citation type="submission" date="2014-03" db="EMBL/GenBank/DDBJ databases">
        <title>The whipworm genome and dual-species transcriptomics of an intimate host-pathogen interaction.</title>
        <authorList>
            <person name="Foth B.J."/>
            <person name="Tsai I.J."/>
            <person name="Reid A.J."/>
            <person name="Bancroft A.J."/>
            <person name="Nichol S."/>
            <person name="Tracey A."/>
            <person name="Holroyd N."/>
            <person name="Cotton J.A."/>
            <person name="Stanley E.J."/>
            <person name="Zarowiecki M."/>
            <person name="Liu J.Z."/>
            <person name="Huckvale T."/>
            <person name="Cooper P.J."/>
            <person name="Grencis R.K."/>
            <person name="Berriman M."/>
        </authorList>
    </citation>
    <scope>NUCLEOTIDE SEQUENCE [LARGE SCALE GENOMIC DNA]</scope>
</reference>
<proteinExistence type="predicted"/>